<dbReference type="InterPro" id="IPR005467">
    <property type="entry name" value="His_kinase_dom"/>
</dbReference>
<evidence type="ECO:0000256" key="4">
    <source>
        <dbReference type="PROSITE-ProRule" id="PRU00169"/>
    </source>
</evidence>
<dbReference type="Pfam" id="PF00072">
    <property type="entry name" value="Response_reg"/>
    <property type="match status" value="2"/>
</dbReference>
<dbReference type="InterPro" id="IPR011006">
    <property type="entry name" value="CheY-like_superfamily"/>
</dbReference>
<evidence type="ECO:0000313" key="10">
    <source>
        <dbReference type="Proteomes" id="UP001500975"/>
    </source>
</evidence>
<keyword evidence="3 4" id="KW-0597">Phosphoprotein</keyword>
<evidence type="ECO:0000256" key="3">
    <source>
        <dbReference type="ARBA" id="ARBA00022553"/>
    </source>
</evidence>
<dbReference type="SMART" id="SM00387">
    <property type="entry name" value="HATPase_c"/>
    <property type="match status" value="1"/>
</dbReference>
<dbReference type="PRINTS" id="PR00344">
    <property type="entry name" value="BCTRLSENSOR"/>
</dbReference>
<dbReference type="PROSITE" id="PS50110">
    <property type="entry name" value="RESPONSE_REGULATORY"/>
    <property type="match status" value="2"/>
</dbReference>
<feature type="domain" description="Histidine kinase" evidence="7">
    <location>
        <begin position="357"/>
        <end position="575"/>
    </location>
</feature>
<reference evidence="10" key="1">
    <citation type="journal article" date="2019" name="Int. J. Syst. Evol. Microbiol.">
        <title>The Global Catalogue of Microorganisms (GCM) 10K type strain sequencing project: providing services to taxonomists for standard genome sequencing and annotation.</title>
        <authorList>
            <consortium name="The Broad Institute Genomics Platform"/>
            <consortium name="The Broad Institute Genome Sequencing Center for Infectious Disease"/>
            <person name="Wu L."/>
            <person name="Ma J."/>
        </authorList>
    </citation>
    <scope>NUCLEOTIDE SEQUENCE [LARGE SCALE GENOMIC DNA]</scope>
    <source>
        <strain evidence="10">JCM 17804</strain>
    </source>
</reference>
<feature type="region of interest" description="Disordered" evidence="6">
    <location>
        <begin position="572"/>
        <end position="591"/>
    </location>
</feature>
<dbReference type="InterPro" id="IPR003661">
    <property type="entry name" value="HisK_dim/P_dom"/>
</dbReference>
<dbReference type="EC" id="2.7.13.3" evidence="2"/>
<feature type="modified residue" description="4-aspartylphosphate" evidence="4">
    <location>
        <position position="646"/>
    </location>
</feature>
<sequence>MPLDSEDGPDLAVVEKASILVVDDLPEKLLVFKTVLEELGQELVLVRSGTDALREILQRDFAVILLDVNMPGIDGFETATLIRQHRRCAHTPIIFITSYADEIQAARGYSLGAVDYILSPVVPEILRSKVSVFVSLFLMQRQVRRQADARAEMMAAQAARRVAEENDRRSAFLADASRALGSSLDIEIAMEQLAALLVPRLAPLAVVMASDPELGAGRLRTAIQCPGEARPRLVAASEAALPSDVRATLREAVEGRRRVRLAPQPLAALAAAFAAGPVAPPPLRTGEAVPLLRGERALGAVLVTEAAEGPDPDPGLVDELAARAAAAFENARLYRGLQSAQEELQRASRRKDEFLAMMSHELRNPLAPIHTAVEVIRRVAAPHPKVSWALDIAERQLRQLTRLIEELLDVARISQGKVVLKRETVDLCTVIAHSVETVQPFIDSRRQRLAVTLPRHPVWLAGDAARLTQVICNLLHNAAKYSPEETDIALACSVAPEGIMVYVRDQGIGIDAALLPRIFDLFEQGERGLDRVQGGLGVGLTLARRLTEMHGGRIEAFSEGHNLGSEFRLQLPATAGPAEPGPEPAAASSGSRPQALRVLVVDDNHDAAAGLATVLELEGHSVRTAADGKAALAALAAHRPEVVLLDIGLPVIDGYEVARRMRKTPEGRGLLLIALTGYGQREDRQSAFDAGFDHHFVKPADAQALLACIRQWAIKGAGRSNSNGAASATA</sequence>
<dbReference type="SUPFAM" id="SSF52172">
    <property type="entry name" value="CheY-like"/>
    <property type="match status" value="2"/>
</dbReference>
<dbReference type="SMART" id="SM00448">
    <property type="entry name" value="REC"/>
    <property type="match status" value="2"/>
</dbReference>
<dbReference type="PANTHER" id="PTHR43547">
    <property type="entry name" value="TWO-COMPONENT HISTIDINE KINASE"/>
    <property type="match status" value="1"/>
</dbReference>
<feature type="domain" description="Response regulatory" evidence="8">
    <location>
        <begin position="18"/>
        <end position="134"/>
    </location>
</feature>
<dbReference type="InterPro" id="IPR003594">
    <property type="entry name" value="HATPase_dom"/>
</dbReference>
<dbReference type="Gene3D" id="3.30.450.40">
    <property type="match status" value="1"/>
</dbReference>
<dbReference type="InterPro" id="IPR036890">
    <property type="entry name" value="HATPase_C_sf"/>
</dbReference>
<keyword evidence="5" id="KW-0175">Coiled coil</keyword>
<evidence type="ECO:0000259" key="8">
    <source>
        <dbReference type="PROSITE" id="PS50110"/>
    </source>
</evidence>
<comment type="catalytic activity">
    <reaction evidence="1">
        <text>ATP + protein L-histidine = ADP + protein N-phospho-L-histidine.</text>
        <dbReference type="EC" id="2.7.13.3"/>
    </reaction>
</comment>
<feature type="modified residue" description="4-aspartylphosphate" evidence="4">
    <location>
        <position position="67"/>
    </location>
</feature>
<gene>
    <name evidence="9" type="ORF">GCM10023165_54200</name>
</gene>
<dbReference type="EMBL" id="BAABGJ010000081">
    <property type="protein sequence ID" value="GAA4358817.1"/>
    <property type="molecule type" value="Genomic_DNA"/>
</dbReference>
<dbReference type="InterPro" id="IPR029016">
    <property type="entry name" value="GAF-like_dom_sf"/>
</dbReference>
<dbReference type="SMART" id="SM00388">
    <property type="entry name" value="HisKA"/>
    <property type="match status" value="1"/>
</dbReference>
<organism evidence="9 10">
    <name type="scientific">Variovorax defluvii</name>
    <dbReference type="NCBI Taxonomy" id="913761"/>
    <lineage>
        <taxon>Bacteria</taxon>
        <taxon>Pseudomonadati</taxon>
        <taxon>Pseudomonadota</taxon>
        <taxon>Betaproteobacteria</taxon>
        <taxon>Burkholderiales</taxon>
        <taxon>Comamonadaceae</taxon>
        <taxon>Variovorax</taxon>
    </lineage>
</organism>
<dbReference type="Pfam" id="PF00512">
    <property type="entry name" value="HisKA"/>
    <property type="match status" value="1"/>
</dbReference>
<dbReference type="InterPro" id="IPR036097">
    <property type="entry name" value="HisK_dim/P_sf"/>
</dbReference>
<dbReference type="InterPro" id="IPR004358">
    <property type="entry name" value="Sig_transdc_His_kin-like_C"/>
</dbReference>
<dbReference type="PROSITE" id="PS50109">
    <property type="entry name" value="HIS_KIN"/>
    <property type="match status" value="1"/>
</dbReference>
<proteinExistence type="predicted"/>
<keyword evidence="10" id="KW-1185">Reference proteome</keyword>
<dbReference type="CDD" id="cd17580">
    <property type="entry name" value="REC_2_DhkD-like"/>
    <property type="match status" value="1"/>
</dbReference>
<dbReference type="SUPFAM" id="SSF47384">
    <property type="entry name" value="Homodimeric domain of signal transducing histidine kinase"/>
    <property type="match status" value="1"/>
</dbReference>
<evidence type="ECO:0000256" key="6">
    <source>
        <dbReference type="SAM" id="MobiDB-lite"/>
    </source>
</evidence>
<dbReference type="Gene3D" id="3.30.565.10">
    <property type="entry name" value="Histidine kinase-like ATPase, C-terminal domain"/>
    <property type="match status" value="1"/>
</dbReference>
<name>A0ABP8IH56_9BURK</name>
<evidence type="ECO:0000256" key="5">
    <source>
        <dbReference type="SAM" id="Coils"/>
    </source>
</evidence>
<dbReference type="Proteomes" id="UP001500975">
    <property type="component" value="Unassembled WGS sequence"/>
</dbReference>
<accession>A0ABP8IH56</accession>
<dbReference type="InterPro" id="IPR001789">
    <property type="entry name" value="Sig_transdc_resp-reg_receiver"/>
</dbReference>
<dbReference type="PANTHER" id="PTHR43547:SF2">
    <property type="entry name" value="HYBRID SIGNAL TRANSDUCTION HISTIDINE KINASE C"/>
    <property type="match status" value="1"/>
</dbReference>
<dbReference type="CDD" id="cd00082">
    <property type="entry name" value="HisKA"/>
    <property type="match status" value="1"/>
</dbReference>
<evidence type="ECO:0000313" key="9">
    <source>
        <dbReference type="EMBL" id="GAA4358817.1"/>
    </source>
</evidence>
<dbReference type="SUPFAM" id="SSF55874">
    <property type="entry name" value="ATPase domain of HSP90 chaperone/DNA topoisomerase II/histidine kinase"/>
    <property type="match status" value="1"/>
</dbReference>
<protein>
    <recommendedName>
        <fullName evidence="2">histidine kinase</fullName>
        <ecNumber evidence="2">2.7.13.3</ecNumber>
    </recommendedName>
</protein>
<evidence type="ECO:0000259" key="7">
    <source>
        <dbReference type="PROSITE" id="PS50109"/>
    </source>
</evidence>
<dbReference type="Pfam" id="PF02518">
    <property type="entry name" value="HATPase_c"/>
    <property type="match status" value="1"/>
</dbReference>
<dbReference type="Gene3D" id="1.10.287.130">
    <property type="match status" value="1"/>
</dbReference>
<evidence type="ECO:0000256" key="1">
    <source>
        <dbReference type="ARBA" id="ARBA00000085"/>
    </source>
</evidence>
<feature type="coiled-coil region" evidence="5">
    <location>
        <begin position="330"/>
        <end position="357"/>
    </location>
</feature>
<comment type="caution">
    <text evidence="9">The sequence shown here is derived from an EMBL/GenBank/DDBJ whole genome shotgun (WGS) entry which is preliminary data.</text>
</comment>
<evidence type="ECO:0000256" key="2">
    <source>
        <dbReference type="ARBA" id="ARBA00012438"/>
    </source>
</evidence>
<dbReference type="Gene3D" id="3.40.50.2300">
    <property type="match status" value="2"/>
</dbReference>
<feature type="domain" description="Response regulatory" evidence="8">
    <location>
        <begin position="597"/>
        <end position="713"/>
    </location>
</feature>